<dbReference type="AlphaFoldDB" id="A0A834XF97"/>
<evidence type="ECO:0000313" key="3">
    <source>
        <dbReference type="Proteomes" id="UP000634136"/>
    </source>
</evidence>
<name>A0A834XF97_9FABA</name>
<evidence type="ECO:0000313" key="2">
    <source>
        <dbReference type="EMBL" id="KAF7844047.1"/>
    </source>
</evidence>
<sequence>MASSTQIERKSSDSDDTTYSYNESPTHEFIKDEPNDVDSDATLYSSDKEAAPKKFMVNLEFFEKELYNIHHEIADTRVLAKMMDHHVKPKPKPYVLILDHPATA</sequence>
<proteinExistence type="predicted"/>
<accession>A0A834XF97</accession>
<organism evidence="2 3">
    <name type="scientific">Senna tora</name>
    <dbReference type="NCBI Taxonomy" id="362788"/>
    <lineage>
        <taxon>Eukaryota</taxon>
        <taxon>Viridiplantae</taxon>
        <taxon>Streptophyta</taxon>
        <taxon>Embryophyta</taxon>
        <taxon>Tracheophyta</taxon>
        <taxon>Spermatophyta</taxon>
        <taxon>Magnoliopsida</taxon>
        <taxon>eudicotyledons</taxon>
        <taxon>Gunneridae</taxon>
        <taxon>Pentapetalae</taxon>
        <taxon>rosids</taxon>
        <taxon>fabids</taxon>
        <taxon>Fabales</taxon>
        <taxon>Fabaceae</taxon>
        <taxon>Caesalpinioideae</taxon>
        <taxon>Cassia clade</taxon>
        <taxon>Senna</taxon>
    </lineage>
</organism>
<feature type="compositionally biased region" description="Basic and acidic residues" evidence="1">
    <location>
        <begin position="25"/>
        <end position="34"/>
    </location>
</feature>
<protein>
    <submittedName>
        <fullName evidence="2">Uncharacterized protein</fullName>
    </submittedName>
</protein>
<evidence type="ECO:0000256" key="1">
    <source>
        <dbReference type="SAM" id="MobiDB-lite"/>
    </source>
</evidence>
<feature type="region of interest" description="Disordered" evidence="1">
    <location>
        <begin position="1"/>
        <end position="41"/>
    </location>
</feature>
<dbReference type="Proteomes" id="UP000634136">
    <property type="component" value="Unassembled WGS sequence"/>
</dbReference>
<dbReference type="EMBL" id="JAAIUW010000001">
    <property type="protein sequence ID" value="KAF7844047.1"/>
    <property type="molecule type" value="Genomic_DNA"/>
</dbReference>
<comment type="caution">
    <text evidence="2">The sequence shown here is derived from an EMBL/GenBank/DDBJ whole genome shotgun (WGS) entry which is preliminary data.</text>
</comment>
<keyword evidence="3" id="KW-1185">Reference proteome</keyword>
<gene>
    <name evidence="2" type="ORF">G2W53_000952</name>
</gene>
<reference evidence="2" key="1">
    <citation type="submission" date="2020-09" db="EMBL/GenBank/DDBJ databases">
        <title>Genome-Enabled Discovery of Anthraquinone Biosynthesis in Senna tora.</title>
        <authorList>
            <person name="Kang S.-H."/>
            <person name="Pandey R.P."/>
            <person name="Lee C.-M."/>
            <person name="Sim J.-S."/>
            <person name="Jeong J.-T."/>
            <person name="Choi B.-S."/>
            <person name="Jung M."/>
            <person name="Ginzburg D."/>
            <person name="Zhao K."/>
            <person name="Won S.Y."/>
            <person name="Oh T.-J."/>
            <person name="Yu Y."/>
            <person name="Kim N.-H."/>
            <person name="Lee O.R."/>
            <person name="Lee T.-H."/>
            <person name="Bashyal P."/>
            <person name="Kim T.-S."/>
            <person name="Lee W.-H."/>
            <person name="Kawkins C."/>
            <person name="Kim C.-K."/>
            <person name="Kim J.S."/>
            <person name="Ahn B.O."/>
            <person name="Rhee S.Y."/>
            <person name="Sohng J.K."/>
        </authorList>
    </citation>
    <scope>NUCLEOTIDE SEQUENCE</scope>
    <source>
        <tissue evidence="2">Leaf</tissue>
    </source>
</reference>